<sequence>KSEEHPESCDSSNLEKLFNCTICAGVVVKGSQLTKHSLEHFRPHLINYIFVYFCDRCKFAFNHEKNYLLHREACAAKNKLLRPKNDEAAEPVTEVADETQPDAVVPVRDR</sequence>
<feature type="non-terminal residue" evidence="3">
    <location>
        <position position="110"/>
    </location>
</feature>
<gene>
    <name evidence="3" type="ORF">g.44626</name>
</gene>
<dbReference type="EMBL" id="GECZ01024379">
    <property type="protein sequence ID" value="JAS45390.1"/>
    <property type="molecule type" value="Transcribed_RNA"/>
</dbReference>
<reference evidence="3" key="1">
    <citation type="submission" date="2015-11" db="EMBL/GenBank/DDBJ databases">
        <title>De novo transcriptome assembly of four potential Pierce s Disease insect vectors from Arizona vineyards.</title>
        <authorList>
            <person name="Tassone E.E."/>
        </authorList>
    </citation>
    <scope>NUCLEOTIDE SEQUENCE</scope>
</reference>
<feature type="region of interest" description="Disordered" evidence="1">
    <location>
        <begin position="86"/>
        <end position="110"/>
    </location>
</feature>
<dbReference type="AlphaFoldDB" id="A0A1B6F5C0"/>
<evidence type="ECO:0000313" key="3">
    <source>
        <dbReference type="EMBL" id="JAS45390.1"/>
    </source>
</evidence>
<dbReference type="PROSITE" id="PS00028">
    <property type="entry name" value="ZINC_FINGER_C2H2_1"/>
    <property type="match status" value="1"/>
</dbReference>
<dbReference type="InterPro" id="IPR013087">
    <property type="entry name" value="Znf_C2H2_type"/>
</dbReference>
<protein>
    <recommendedName>
        <fullName evidence="2">C2H2-type domain-containing protein</fullName>
    </recommendedName>
</protein>
<feature type="non-terminal residue" evidence="3">
    <location>
        <position position="1"/>
    </location>
</feature>
<feature type="domain" description="C2H2-type" evidence="2">
    <location>
        <begin position="20"/>
        <end position="40"/>
    </location>
</feature>
<organism evidence="3">
    <name type="scientific">Cuerna arida</name>
    <dbReference type="NCBI Taxonomy" id="1464854"/>
    <lineage>
        <taxon>Eukaryota</taxon>
        <taxon>Metazoa</taxon>
        <taxon>Ecdysozoa</taxon>
        <taxon>Arthropoda</taxon>
        <taxon>Hexapoda</taxon>
        <taxon>Insecta</taxon>
        <taxon>Pterygota</taxon>
        <taxon>Neoptera</taxon>
        <taxon>Paraneoptera</taxon>
        <taxon>Hemiptera</taxon>
        <taxon>Auchenorrhyncha</taxon>
        <taxon>Membracoidea</taxon>
        <taxon>Cicadellidae</taxon>
        <taxon>Cicadellinae</taxon>
        <taxon>Proconiini</taxon>
        <taxon>Cuerna</taxon>
    </lineage>
</organism>
<name>A0A1B6F5C0_9HEMI</name>
<accession>A0A1B6F5C0</accession>
<evidence type="ECO:0000259" key="2">
    <source>
        <dbReference type="PROSITE" id="PS00028"/>
    </source>
</evidence>
<proteinExistence type="predicted"/>
<evidence type="ECO:0000256" key="1">
    <source>
        <dbReference type="SAM" id="MobiDB-lite"/>
    </source>
</evidence>